<dbReference type="AlphaFoldDB" id="A0A0D5NRS1"/>
<keyword evidence="2" id="KW-1185">Reference proteome</keyword>
<accession>A0A0D5NRS1</accession>
<reference evidence="2" key="2">
    <citation type="submission" date="2015-03" db="EMBL/GenBank/DDBJ databases">
        <title>Genome sequence of Paenibacillus beijingensis strain DSM 24997T.</title>
        <authorList>
            <person name="Kwak Y."/>
            <person name="Shin J.-H."/>
        </authorList>
    </citation>
    <scope>NUCLEOTIDE SEQUENCE [LARGE SCALE GENOMIC DNA]</scope>
    <source>
        <strain evidence="2">DSM 24997</strain>
    </source>
</reference>
<evidence type="ECO:0000313" key="2">
    <source>
        <dbReference type="Proteomes" id="UP000032633"/>
    </source>
</evidence>
<reference evidence="1 2" key="1">
    <citation type="journal article" date="2015" name="J. Biotechnol.">
        <title>Complete genome sequence of Paenibacillus beijingensis 7188(T) (=DSM 24997(T)), a novel rhizobacterium from jujube garden soil.</title>
        <authorList>
            <person name="Kwak Y."/>
            <person name="Shin J.H."/>
        </authorList>
    </citation>
    <scope>NUCLEOTIDE SEQUENCE [LARGE SCALE GENOMIC DNA]</scope>
    <source>
        <strain evidence="1 2">DSM 24997</strain>
    </source>
</reference>
<gene>
    <name evidence="1" type="ORF">VN24_23830</name>
</gene>
<dbReference type="PATRIC" id="fig|1126833.4.peg.5240"/>
<evidence type="ECO:0000313" key="1">
    <source>
        <dbReference type="EMBL" id="AJY77986.1"/>
    </source>
</evidence>
<dbReference type="HOGENOM" id="CLU_051802_0_0_9"/>
<protein>
    <submittedName>
        <fullName evidence="1">Uncharacterized protein</fullName>
    </submittedName>
</protein>
<proteinExistence type="predicted"/>
<dbReference type="KEGG" id="pbj:VN24_23830"/>
<organism evidence="1 2">
    <name type="scientific">Paenibacillus beijingensis</name>
    <dbReference type="NCBI Taxonomy" id="1126833"/>
    <lineage>
        <taxon>Bacteria</taxon>
        <taxon>Bacillati</taxon>
        <taxon>Bacillota</taxon>
        <taxon>Bacilli</taxon>
        <taxon>Bacillales</taxon>
        <taxon>Paenibacillaceae</taxon>
        <taxon>Paenibacillus</taxon>
    </lineage>
</organism>
<dbReference type="EMBL" id="CP011058">
    <property type="protein sequence ID" value="AJY77986.1"/>
    <property type="molecule type" value="Genomic_DNA"/>
</dbReference>
<dbReference type="OrthoDB" id="368706at2"/>
<sequence>MTIHSKHAEHAGKPLRKTLVTLSLAVSLVSASSISYASAPAVKPISAAHEISAAEYAQFLELKFGIDIAPASSKGDFIRNVSLALALKADNEAKVAFDDLPVSDPLYGPAAALFEKGIITSSAVNTQKPLDAFTAIFIAVKAAGLKELAYTYPQSKVNTALAKAKLKPGAFSKQAGQEVAAAIDNGLVPSSLFPELSGKKPVSASFVETLLGKVLVFNGSFKHYIGYTSDADIYNKLNDAYNTSRLIQVPDLQQVVDTALKQNLVTGYNLKDLRYESEFIDSLSITYGHDNLTHAKQLIGLLRSEGIDAKVQFEPKTSAYIYLKEWGEPKDTEDYHVVQIENSNYIAYAKEYDLAFEFASAADKQRFQSLIFAYAKKNDDKATGLIASSWWQPLYYSNTELADYDIITNNRITKGNYYAQSFSLNENSEAIVNGFKKLDPALEVETYKFWVDHPFFNYLNGGSN</sequence>
<dbReference type="Proteomes" id="UP000032633">
    <property type="component" value="Chromosome"/>
</dbReference>
<name>A0A0D5NRS1_9BACL</name>